<dbReference type="EMBL" id="JAVDVX010000005">
    <property type="protein sequence ID" value="MDR7090721.1"/>
    <property type="molecule type" value="Genomic_DNA"/>
</dbReference>
<dbReference type="InterPro" id="IPR026037">
    <property type="entry name" value="PgpA"/>
</dbReference>
<dbReference type="PANTHER" id="PTHR36305">
    <property type="entry name" value="PHOSPHATIDYLGLYCEROPHOSPHATASE A"/>
    <property type="match status" value="1"/>
</dbReference>
<dbReference type="EC" id="3.1.3.27" evidence="1"/>
<evidence type="ECO:0000313" key="5">
    <source>
        <dbReference type="Proteomes" id="UP001253595"/>
    </source>
</evidence>
<dbReference type="Proteomes" id="UP001253595">
    <property type="component" value="Unassembled WGS sequence"/>
</dbReference>
<protein>
    <recommendedName>
        <fullName evidence="1">Phosphatidylglycerophosphatase A</fullName>
        <ecNumber evidence="1">3.1.3.27</ecNumber>
    </recommendedName>
    <alternativeName>
        <fullName evidence="1">Phosphatidylglycerolphosphate phosphatase A</fullName>
    </alternativeName>
</protein>
<comment type="function">
    <text evidence="1">Lipid phosphatase which dephosphorylates phosphatidylglycerophosphate (PGP) to phosphatidylglycerol (PG).</text>
</comment>
<dbReference type="PIRSF" id="PIRSF006162">
    <property type="entry name" value="PgpA"/>
    <property type="match status" value="1"/>
</dbReference>
<comment type="cofactor">
    <cofactor evidence="1">
        <name>Mg(2+)</name>
        <dbReference type="ChEBI" id="CHEBI:18420"/>
    </cofactor>
</comment>
<sequence>MSTPTFKQLLANPNHLFAFGFGSGLAKKAPGTFGTLAAIPFFLLLQNLSWPVYLSWLIVTFALGVLWCDRSSRALGVHDHGGIVWDEFVGFWITMFMAPTGWLWILIGFVLFRFFDVLKPWPINWLDKKVHGGFGIMIDDALAGIYAFIFLQLAALWWGVSLFG</sequence>
<reference evidence="4 5" key="1">
    <citation type="submission" date="2023-07" db="EMBL/GenBank/DDBJ databases">
        <title>Sorghum-associated microbial communities from plants grown in Nebraska, USA.</title>
        <authorList>
            <person name="Schachtman D."/>
        </authorList>
    </citation>
    <scope>NUCLEOTIDE SEQUENCE [LARGE SCALE GENOMIC DNA]</scope>
    <source>
        <strain evidence="4 5">BE190</strain>
    </source>
</reference>
<feature type="transmembrane region" description="Helical" evidence="2">
    <location>
        <begin position="89"/>
        <end position="115"/>
    </location>
</feature>
<feature type="domain" description="YutG/PgpA" evidence="3">
    <location>
        <begin position="17"/>
        <end position="154"/>
    </location>
</feature>
<dbReference type="CDD" id="cd06971">
    <property type="entry name" value="PgpA"/>
    <property type="match status" value="1"/>
</dbReference>
<dbReference type="InterPro" id="IPR007686">
    <property type="entry name" value="YutG/PgpA"/>
</dbReference>
<dbReference type="Pfam" id="PF04608">
    <property type="entry name" value="PgpA"/>
    <property type="match status" value="1"/>
</dbReference>
<comment type="caution">
    <text evidence="4">The sequence shown here is derived from an EMBL/GenBank/DDBJ whole genome shotgun (WGS) entry which is preliminary data.</text>
</comment>
<keyword evidence="1" id="KW-1208">Phospholipid metabolism</keyword>
<feature type="transmembrane region" description="Helical" evidence="2">
    <location>
        <begin position="143"/>
        <end position="163"/>
    </location>
</feature>
<comment type="subcellular location">
    <subcellularLocation>
        <location evidence="1">Cell inner membrane</location>
        <topology evidence="1">Multi-pass membrane protein</topology>
    </subcellularLocation>
</comment>
<keyword evidence="1 2" id="KW-0472">Membrane</keyword>
<evidence type="ECO:0000259" key="3">
    <source>
        <dbReference type="Pfam" id="PF04608"/>
    </source>
</evidence>
<evidence type="ECO:0000313" key="4">
    <source>
        <dbReference type="EMBL" id="MDR7090721.1"/>
    </source>
</evidence>
<evidence type="ECO:0000256" key="2">
    <source>
        <dbReference type="SAM" id="Phobius"/>
    </source>
</evidence>
<keyword evidence="1" id="KW-1003">Cell membrane</keyword>
<feature type="transmembrane region" description="Helical" evidence="2">
    <location>
        <begin position="50"/>
        <end position="68"/>
    </location>
</feature>
<keyword evidence="5" id="KW-1185">Reference proteome</keyword>
<keyword evidence="1" id="KW-0442">Lipid degradation</keyword>
<keyword evidence="1" id="KW-0595">Phospholipid degradation</keyword>
<comment type="catalytic activity">
    <reaction evidence="1">
        <text>a 1,2-diacyl-sn-glycero-3-phospho-(1'-sn-glycero-3'-phosphate) + H2O = a 1,2-diacyl-sn-glycero-3-phospho-(1'-sn-glycerol) + phosphate</text>
        <dbReference type="Rhea" id="RHEA:33751"/>
        <dbReference type="ChEBI" id="CHEBI:15377"/>
        <dbReference type="ChEBI" id="CHEBI:43474"/>
        <dbReference type="ChEBI" id="CHEBI:60110"/>
        <dbReference type="ChEBI" id="CHEBI:64716"/>
        <dbReference type="EC" id="3.1.3.27"/>
    </reaction>
</comment>
<keyword evidence="1" id="KW-0460">Magnesium</keyword>
<evidence type="ECO:0000256" key="1">
    <source>
        <dbReference type="PIRNR" id="PIRNR006162"/>
    </source>
</evidence>
<dbReference type="RefSeq" id="WP_310073284.1">
    <property type="nucleotide sequence ID" value="NZ_JAVDVX010000005.1"/>
</dbReference>
<dbReference type="GO" id="GO:0008962">
    <property type="term" value="F:phosphatidylglycerophosphatase activity"/>
    <property type="evidence" value="ECO:0007669"/>
    <property type="project" value="UniProtKB-EC"/>
</dbReference>
<comment type="pathway">
    <text evidence="1">Phospholipid metabolism; phosphatidylglycerol biosynthesis; phosphatidylglycerol from CDP-diacylglycerol: step 2/2.</text>
</comment>
<gene>
    <name evidence="4" type="ORF">J2X05_002747</name>
</gene>
<accession>A0ABU1UZW2</accession>
<name>A0ABU1UZW2_9GAMM</name>
<dbReference type="InterPro" id="IPR036681">
    <property type="entry name" value="PgpA-like_sf"/>
</dbReference>
<keyword evidence="1 4" id="KW-0378">Hydrolase</keyword>
<keyword evidence="1" id="KW-0997">Cell inner membrane</keyword>
<proteinExistence type="predicted"/>
<dbReference type="PANTHER" id="PTHR36305:SF1">
    <property type="entry name" value="PHOSPHATIDYLGLYCEROPHOSPHATASE A"/>
    <property type="match status" value="1"/>
</dbReference>
<organism evidence="4 5">
    <name type="scientific">Cellvibrio fibrivorans</name>
    <dbReference type="NCBI Taxonomy" id="126350"/>
    <lineage>
        <taxon>Bacteria</taxon>
        <taxon>Pseudomonadati</taxon>
        <taxon>Pseudomonadota</taxon>
        <taxon>Gammaproteobacteria</taxon>
        <taxon>Cellvibrionales</taxon>
        <taxon>Cellvibrionaceae</taxon>
        <taxon>Cellvibrio</taxon>
    </lineage>
</organism>
<keyword evidence="1" id="KW-0479">Metal-binding</keyword>
<keyword evidence="1" id="KW-0443">Lipid metabolism</keyword>
<dbReference type="SUPFAM" id="SSF101307">
    <property type="entry name" value="YutG-like"/>
    <property type="match status" value="1"/>
</dbReference>
<keyword evidence="2" id="KW-1133">Transmembrane helix</keyword>
<keyword evidence="1 2" id="KW-0812">Transmembrane</keyword>